<evidence type="ECO:0000256" key="2">
    <source>
        <dbReference type="ARBA" id="ARBA00023002"/>
    </source>
</evidence>
<evidence type="ECO:0000313" key="5">
    <source>
        <dbReference type="Proteomes" id="UP000803884"/>
    </source>
</evidence>
<dbReference type="SUPFAM" id="SSF50129">
    <property type="entry name" value="GroES-like"/>
    <property type="match status" value="1"/>
</dbReference>
<dbReference type="AlphaFoldDB" id="A0AB34KG84"/>
<dbReference type="GeneID" id="96008865"/>
<dbReference type="SUPFAM" id="SSF51735">
    <property type="entry name" value="NAD(P)-binding Rossmann-fold domains"/>
    <property type="match status" value="1"/>
</dbReference>
<dbReference type="SMART" id="SM00829">
    <property type="entry name" value="PKS_ER"/>
    <property type="match status" value="1"/>
</dbReference>
<sequence>MATMKAIDIKGGKGPIENMFINDIPRPQITGSQALVKVKAFGLNRMDLLQREGLYPLPPQAPATMGVEFSGTVEELGADSEHGFKKGDAVFGLAYGGAYAEYIAVSTHMLVHKPDELSWEECAGIPETWITATQAMYLIGRFAPGKTILWHAGASSVSIAGIQLSRGDNAAAVYATARSDDKTSFITSSLGATAAFNTQKTDWADEVLKATDGKGVDVIVDFIGPEAFSANLRAIARDGTIVNLATLSGPKLKPEHEQPDMTLFFRKRARFEGSGLRSRDEEYQGKLRDQLVEHALPKFKDGSFKVYVEKVLSWEKIQEAHGQMARNETKGKLICTIP</sequence>
<dbReference type="Pfam" id="PF00107">
    <property type="entry name" value="ADH_zinc_N"/>
    <property type="match status" value="1"/>
</dbReference>
<dbReference type="InterPro" id="IPR036291">
    <property type="entry name" value="NAD(P)-bd_dom_sf"/>
</dbReference>
<keyword evidence="5" id="KW-1185">Reference proteome</keyword>
<dbReference type="Proteomes" id="UP000803884">
    <property type="component" value="Unassembled WGS sequence"/>
</dbReference>
<dbReference type="InterPro" id="IPR014189">
    <property type="entry name" value="Quinone_OxRdtase_PIG3"/>
</dbReference>
<evidence type="ECO:0000259" key="3">
    <source>
        <dbReference type="SMART" id="SM00829"/>
    </source>
</evidence>
<dbReference type="GO" id="GO:0070402">
    <property type="term" value="F:NADPH binding"/>
    <property type="evidence" value="ECO:0007669"/>
    <property type="project" value="TreeGrafter"/>
</dbReference>
<dbReference type="GO" id="GO:0016651">
    <property type="term" value="F:oxidoreductase activity, acting on NAD(P)H"/>
    <property type="evidence" value="ECO:0007669"/>
    <property type="project" value="TreeGrafter"/>
</dbReference>
<reference evidence="4 5" key="1">
    <citation type="journal article" date="2020" name="Microbiol. Resour. Announc.">
        <title>Draft Genome Sequence of a Cladosporium Species Isolated from the Mesophotic Ascidian Didemnum maculosum.</title>
        <authorList>
            <person name="Gioti A."/>
            <person name="Siaperas R."/>
            <person name="Nikolaivits E."/>
            <person name="Le Goff G."/>
            <person name="Ouazzani J."/>
            <person name="Kotoulas G."/>
            <person name="Topakas E."/>
        </authorList>
    </citation>
    <scope>NUCLEOTIDE SEQUENCE [LARGE SCALE GENOMIC DNA]</scope>
    <source>
        <strain evidence="4 5">TM138-S3</strain>
    </source>
</reference>
<keyword evidence="1" id="KW-0521">NADP</keyword>
<dbReference type="PANTHER" id="PTHR48106">
    <property type="entry name" value="QUINONE OXIDOREDUCTASE PIG3-RELATED"/>
    <property type="match status" value="1"/>
</dbReference>
<keyword evidence="2" id="KW-0560">Oxidoreductase</keyword>
<evidence type="ECO:0000313" key="4">
    <source>
        <dbReference type="EMBL" id="KAL1584007.1"/>
    </source>
</evidence>
<name>A0AB34KG84_9PEZI</name>
<dbReference type="InterPro" id="IPR013149">
    <property type="entry name" value="ADH-like_C"/>
</dbReference>
<proteinExistence type="predicted"/>
<dbReference type="InterPro" id="IPR011032">
    <property type="entry name" value="GroES-like_sf"/>
</dbReference>
<dbReference type="InterPro" id="IPR013154">
    <property type="entry name" value="ADH-like_N"/>
</dbReference>
<organism evidence="4 5">
    <name type="scientific">Cladosporium halotolerans</name>
    <dbReference type="NCBI Taxonomy" id="1052096"/>
    <lineage>
        <taxon>Eukaryota</taxon>
        <taxon>Fungi</taxon>
        <taxon>Dikarya</taxon>
        <taxon>Ascomycota</taxon>
        <taxon>Pezizomycotina</taxon>
        <taxon>Dothideomycetes</taxon>
        <taxon>Dothideomycetidae</taxon>
        <taxon>Cladosporiales</taxon>
        <taxon>Cladosporiaceae</taxon>
        <taxon>Cladosporium</taxon>
    </lineage>
</organism>
<dbReference type="CDD" id="cd05276">
    <property type="entry name" value="p53_inducible_oxidoreductase"/>
    <property type="match status" value="1"/>
</dbReference>
<dbReference type="RefSeq" id="XP_069227113.1">
    <property type="nucleotide sequence ID" value="XM_069376027.1"/>
</dbReference>
<gene>
    <name evidence="4" type="ORF">WHR41_07422</name>
</gene>
<dbReference type="PANTHER" id="PTHR48106:SF18">
    <property type="entry name" value="QUINONE OXIDOREDUCTASE PIG3"/>
    <property type="match status" value="1"/>
</dbReference>
<accession>A0AB34KG84</accession>
<dbReference type="Pfam" id="PF08240">
    <property type="entry name" value="ADH_N"/>
    <property type="match status" value="1"/>
</dbReference>
<feature type="domain" description="Enoyl reductase (ER)" evidence="3">
    <location>
        <begin position="14"/>
        <end position="335"/>
    </location>
</feature>
<dbReference type="Gene3D" id="3.90.180.10">
    <property type="entry name" value="Medium-chain alcohol dehydrogenases, catalytic domain"/>
    <property type="match status" value="1"/>
</dbReference>
<evidence type="ECO:0000256" key="1">
    <source>
        <dbReference type="ARBA" id="ARBA00022857"/>
    </source>
</evidence>
<comment type="caution">
    <text evidence="4">The sequence shown here is derived from an EMBL/GenBank/DDBJ whole genome shotgun (WGS) entry which is preliminary data.</text>
</comment>
<dbReference type="Gene3D" id="3.40.50.720">
    <property type="entry name" value="NAD(P)-binding Rossmann-like Domain"/>
    <property type="match status" value="1"/>
</dbReference>
<dbReference type="InterPro" id="IPR020843">
    <property type="entry name" value="ER"/>
</dbReference>
<protein>
    <recommendedName>
        <fullName evidence="3">Enoyl reductase (ER) domain-containing protein</fullName>
    </recommendedName>
</protein>
<dbReference type="EMBL" id="JAAQHG020000030">
    <property type="protein sequence ID" value="KAL1584007.1"/>
    <property type="molecule type" value="Genomic_DNA"/>
</dbReference>